<evidence type="ECO:0000313" key="3">
    <source>
        <dbReference type="EMBL" id="PSU44802.1"/>
    </source>
</evidence>
<accession>A0A2T3J7T7</accession>
<reference evidence="3 4" key="1">
    <citation type="submission" date="2018-01" db="EMBL/GenBank/DDBJ databases">
        <title>Whole genome sequencing of Histamine producing bacteria.</title>
        <authorList>
            <person name="Butler K."/>
        </authorList>
    </citation>
    <scope>NUCLEOTIDE SEQUENCE [LARGE SCALE GENOMIC DNA]</scope>
    <source>
        <strain evidence="3 4">JCM 12947</strain>
    </source>
</reference>
<sequence>MNNCKYRLKRSVLSLLLSSALWGGPLHASGILTIDVANLVQQLTQYMQMMKEYDEILQQTGLSQDQLMNALQQYQQMMQEYEHLLRQAERLKSRMDKKQWARFWKEANQAYQHRPFEGVDMRAASFGLIKKGVDEADSRYGHVDDQHTMQQQANDVIGYVPDTLNRSYQRTNMGVQQRVLLSQYQQENADSRRRIQATDSSRLTLGDESELATLQLLVEQNQILISQMAQLNEMQAARFDSLNQTENEHNVNRYKAQMKKIQHAKDTLQQGVTIDESPMRP</sequence>
<evidence type="ECO:0008006" key="5">
    <source>
        <dbReference type="Google" id="ProtNLM"/>
    </source>
</evidence>
<feature type="chain" id="PRO_5015425326" description="P-type conjugative transfer protein TrbJ" evidence="2">
    <location>
        <begin position="29"/>
        <end position="281"/>
    </location>
</feature>
<dbReference type="EMBL" id="PYMJ01000042">
    <property type="protein sequence ID" value="PSU44802.1"/>
    <property type="molecule type" value="Genomic_DNA"/>
</dbReference>
<comment type="caution">
    <text evidence="3">The sequence shown here is derived from an EMBL/GenBank/DDBJ whole genome shotgun (WGS) entry which is preliminary data.</text>
</comment>
<evidence type="ECO:0000256" key="1">
    <source>
        <dbReference type="SAM" id="Coils"/>
    </source>
</evidence>
<feature type="signal peptide" evidence="2">
    <location>
        <begin position="1"/>
        <end position="28"/>
    </location>
</feature>
<proteinExistence type="predicted"/>
<dbReference type="Proteomes" id="UP000240987">
    <property type="component" value="Unassembled WGS sequence"/>
</dbReference>
<gene>
    <name evidence="3" type="ORF">C9J12_25740</name>
</gene>
<organism evidence="3 4">
    <name type="scientific">Photobacterium frigidiphilum</name>
    <dbReference type="NCBI Taxonomy" id="264736"/>
    <lineage>
        <taxon>Bacteria</taxon>
        <taxon>Pseudomonadati</taxon>
        <taxon>Pseudomonadota</taxon>
        <taxon>Gammaproteobacteria</taxon>
        <taxon>Vibrionales</taxon>
        <taxon>Vibrionaceae</taxon>
        <taxon>Photobacterium</taxon>
    </lineage>
</organism>
<name>A0A2T3J7T7_9GAMM</name>
<feature type="coiled-coil region" evidence="1">
    <location>
        <begin position="64"/>
        <end position="101"/>
    </location>
</feature>
<evidence type="ECO:0000256" key="2">
    <source>
        <dbReference type="SAM" id="SignalP"/>
    </source>
</evidence>
<keyword evidence="1" id="KW-0175">Coiled coil</keyword>
<keyword evidence="4" id="KW-1185">Reference proteome</keyword>
<evidence type="ECO:0000313" key="4">
    <source>
        <dbReference type="Proteomes" id="UP000240987"/>
    </source>
</evidence>
<protein>
    <recommendedName>
        <fullName evidence="5">P-type conjugative transfer protein TrbJ</fullName>
    </recommendedName>
</protein>
<keyword evidence="2" id="KW-0732">Signal</keyword>
<dbReference type="AlphaFoldDB" id="A0A2T3J7T7"/>
<dbReference type="RefSeq" id="WP_107245374.1">
    <property type="nucleotide sequence ID" value="NZ_PYMJ01000042.1"/>
</dbReference>